<dbReference type="AlphaFoldDB" id="A0AAQ3NQM5"/>
<dbReference type="EMBL" id="CP144697">
    <property type="protein sequence ID" value="WVZ14165.1"/>
    <property type="molecule type" value="Genomic_DNA"/>
</dbReference>
<sequence length="122" mass="13347">WLQTICRCKSCIASPPPPYRCHDSPPVVDDTPSHSTQPPLLPVNAHAGEPGATAYSPLDPSSSKMKIFIVFHSMMSNFTEASNVMILESTPGLFFHHSLIRSTTSFISADLTYRSKPNASSR</sequence>
<name>A0AAQ3NQM5_VIGMU</name>
<dbReference type="Proteomes" id="UP001374535">
    <property type="component" value="Chromosome 4"/>
</dbReference>
<keyword evidence="3" id="KW-1185">Reference proteome</keyword>
<evidence type="ECO:0000256" key="1">
    <source>
        <dbReference type="SAM" id="MobiDB-lite"/>
    </source>
</evidence>
<proteinExistence type="predicted"/>
<organism evidence="2 3">
    <name type="scientific">Vigna mungo</name>
    <name type="common">Black gram</name>
    <name type="synonym">Phaseolus mungo</name>
    <dbReference type="NCBI Taxonomy" id="3915"/>
    <lineage>
        <taxon>Eukaryota</taxon>
        <taxon>Viridiplantae</taxon>
        <taxon>Streptophyta</taxon>
        <taxon>Embryophyta</taxon>
        <taxon>Tracheophyta</taxon>
        <taxon>Spermatophyta</taxon>
        <taxon>Magnoliopsida</taxon>
        <taxon>eudicotyledons</taxon>
        <taxon>Gunneridae</taxon>
        <taxon>Pentapetalae</taxon>
        <taxon>rosids</taxon>
        <taxon>fabids</taxon>
        <taxon>Fabales</taxon>
        <taxon>Fabaceae</taxon>
        <taxon>Papilionoideae</taxon>
        <taxon>50 kb inversion clade</taxon>
        <taxon>NPAAA clade</taxon>
        <taxon>indigoferoid/millettioid clade</taxon>
        <taxon>Phaseoleae</taxon>
        <taxon>Vigna</taxon>
    </lineage>
</organism>
<accession>A0AAQ3NQM5</accession>
<feature type="non-terminal residue" evidence="2">
    <location>
        <position position="1"/>
    </location>
</feature>
<evidence type="ECO:0000313" key="2">
    <source>
        <dbReference type="EMBL" id="WVZ14165.1"/>
    </source>
</evidence>
<evidence type="ECO:0000313" key="3">
    <source>
        <dbReference type="Proteomes" id="UP001374535"/>
    </source>
</evidence>
<protein>
    <submittedName>
        <fullName evidence="2">Uncharacterized protein</fullName>
    </submittedName>
</protein>
<gene>
    <name evidence="2" type="ORF">V8G54_011731</name>
</gene>
<feature type="region of interest" description="Disordered" evidence="1">
    <location>
        <begin position="21"/>
        <end position="46"/>
    </location>
</feature>
<reference evidence="2 3" key="1">
    <citation type="journal article" date="2023" name="Life. Sci Alliance">
        <title>Evolutionary insights into 3D genome organization and epigenetic landscape of Vigna mungo.</title>
        <authorList>
            <person name="Junaid A."/>
            <person name="Singh B."/>
            <person name="Bhatia S."/>
        </authorList>
    </citation>
    <scope>NUCLEOTIDE SEQUENCE [LARGE SCALE GENOMIC DNA]</scope>
    <source>
        <strain evidence="2">Urdbean</strain>
    </source>
</reference>